<name>G9ZN99_9LACO</name>
<sequence length="39" mass="4559">MPQNFTQLSFLSLVYAGSVKLIDIINKRRNDQLRKSSNY</sequence>
<dbReference type="EMBL" id="AGEY01000051">
    <property type="protein sequence ID" value="EHL99019.1"/>
    <property type="molecule type" value="Genomic_DNA"/>
</dbReference>
<proteinExistence type="predicted"/>
<comment type="caution">
    <text evidence="1">The sequence shown here is derived from an EMBL/GenBank/DDBJ whole genome shotgun (WGS) entry which is preliminary data.</text>
</comment>
<dbReference type="Proteomes" id="UP000004625">
    <property type="component" value="Unassembled WGS sequence"/>
</dbReference>
<protein>
    <submittedName>
        <fullName evidence="1">Uncharacterized protein</fullName>
    </submittedName>
</protein>
<dbReference type="HOGENOM" id="CLU_3311854_0_0_9"/>
<dbReference type="STRING" id="797515.HMPREF9103_01202"/>
<reference evidence="1 2" key="1">
    <citation type="submission" date="2011-09" db="EMBL/GenBank/DDBJ databases">
        <authorList>
            <person name="Weinstock G."/>
            <person name="Sodergren E."/>
            <person name="Clifton S."/>
            <person name="Fulton L."/>
            <person name="Fulton B."/>
            <person name="Courtney L."/>
            <person name="Fronick C."/>
            <person name="Harrison M."/>
            <person name="Strong C."/>
            <person name="Farmer C."/>
            <person name="Delahaunty K."/>
            <person name="Markovic C."/>
            <person name="Hall O."/>
            <person name="Minx P."/>
            <person name="Tomlinson C."/>
            <person name="Mitreva M."/>
            <person name="Hou S."/>
            <person name="Chen J."/>
            <person name="Wollam A."/>
            <person name="Pepin K.H."/>
            <person name="Johnson M."/>
            <person name="Bhonagiri V."/>
            <person name="Zhang X."/>
            <person name="Suruliraj S."/>
            <person name="Warren W."/>
            <person name="Chinwalla A."/>
            <person name="Mardis E.R."/>
            <person name="Wilson R.K."/>
        </authorList>
    </citation>
    <scope>NUCLEOTIDE SEQUENCE [LARGE SCALE GENOMIC DNA]</scope>
    <source>
        <strain evidence="1 2">F0439</strain>
    </source>
</reference>
<dbReference type="AlphaFoldDB" id="G9ZN99"/>
<evidence type="ECO:0000313" key="1">
    <source>
        <dbReference type="EMBL" id="EHL99019.1"/>
    </source>
</evidence>
<organism evidence="1 2">
    <name type="scientific">Lentilactobacillus parafarraginis F0439</name>
    <dbReference type="NCBI Taxonomy" id="797515"/>
    <lineage>
        <taxon>Bacteria</taxon>
        <taxon>Bacillati</taxon>
        <taxon>Bacillota</taxon>
        <taxon>Bacilli</taxon>
        <taxon>Lactobacillales</taxon>
        <taxon>Lactobacillaceae</taxon>
        <taxon>Lentilactobacillus</taxon>
    </lineage>
</organism>
<keyword evidence="2" id="KW-1185">Reference proteome</keyword>
<accession>G9ZN99</accession>
<evidence type="ECO:0000313" key="2">
    <source>
        <dbReference type="Proteomes" id="UP000004625"/>
    </source>
</evidence>
<gene>
    <name evidence="1" type="ORF">HMPREF9103_01202</name>
</gene>